<evidence type="ECO:0008006" key="6">
    <source>
        <dbReference type="Google" id="ProtNLM"/>
    </source>
</evidence>
<dbReference type="CDD" id="cd00303">
    <property type="entry name" value="retropepsin_like"/>
    <property type="match status" value="1"/>
</dbReference>
<dbReference type="PANTHER" id="PTHR48475">
    <property type="entry name" value="RIBONUCLEASE H"/>
    <property type="match status" value="1"/>
</dbReference>
<dbReference type="Pfam" id="PF00078">
    <property type="entry name" value="RVT_1"/>
    <property type="match status" value="1"/>
</dbReference>
<evidence type="ECO:0000256" key="1">
    <source>
        <dbReference type="ARBA" id="ARBA00023172"/>
    </source>
</evidence>
<protein>
    <recommendedName>
        <fullName evidence="6">G-patch domain-containing protein</fullName>
    </recommendedName>
</protein>
<evidence type="ECO:0000313" key="5">
    <source>
        <dbReference type="EMBL" id="SPC84189.1"/>
    </source>
</evidence>
<dbReference type="InterPro" id="IPR012337">
    <property type="entry name" value="RNaseH-like_sf"/>
</dbReference>
<dbReference type="InterPro" id="IPR002156">
    <property type="entry name" value="RNaseH_domain"/>
</dbReference>
<evidence type="ECO:0000256" key="2">
    <source>
        <dbReference type="SAM" id="MobiDB-lite"/>
    </source>
</evidence>
<dbReference type="InterPro" id="IPR043502">
    <property type="entry name" value="DNA/RNA_pol_sf"/>
</dbReference>
<dbReference type="InterPro" id="IPR000467">
    <property type="entry name" value="G_patch_dom"/>
</dbReference>
<dbReference type="Gene3D" id="3.30.70.270">
    <property type="match status" value="2"/>
</dbReference>
<dbReference type="InterPro" id="IPR000477">
    <property type="entry name" value="RT_dom"/>
</dbReference>
<dbReference type="GO" id="GO:0003676">
    <property type="term" value="F:nucleic acid binding"/>
    <property type="evidence" value="ECO:0007669"/>
    <property type="project" value="InterPro"/>
</dbReference>
<reference evidence="5" key="1">
    <citation type="submission" date="2018-02" db="EMBL/GenBank/DDBJ databases">
        <authorList>
            <person name="Cohen D.B."/>
            <person name="Kent A.D."/>
        </authorList>
    </citation>
    <scope>NUCLEOTIDE SEQUENCE</scope>
</reference>
<dbReference type="InterPro" id="IPR043128">
    <property type="entry name" value="Rev_trsase/Diguanyl_cyclase"/>
</dbReference>
<dbReference type="CDD" id="cd01647">
    <property type="entry name" value="RT_LTR"/>
    <property type="match status" value="1"/>
</dbReference>
<feature type="domain" description="RNase H type-1" evidence="4">
    <location>
        <begin position="2046"/>
        <end position="2175"/>
    </location>
</feature>
<dbReference type="Gene3D" id="3.10.10.10">
    <property type="entry name" value="HIV Type 1 Reverse Transcriptase, subunit A, domain 1"/>
    <property type="match status" value="1"/>
</dbReference>
<keyword evidence="1" id="KW-0233">DNA recombination</keyword>
<dbReference type="GO" id="GO:0006310">
    <property type="term" value="P:DNA recombination"/>
    <property type="evidence" value="ECO:0007669"/>
    <property type="project" value="UniProtKB-KW"/>
</dbReference>
<dbReference type="Gene3D" id="3.30.420.10">
    <property type="entry name" value="Ribonuclease H-like superfamily/Ribonuclease H"/>
    <property type="match status" value="2"/>
</dbReference>
<organism evidence="5">
    <name type="scientific">Fagus sylvatica</name>
    <name type="common">Beechnut</name>
    <dbReference type="NCBI Taxonomy" id="28930"/>
    <lineage>
        <taxon>Eukaryota</taxon>
        <taxon>Viridiplantae</taxon>
        <taxon>Streptophyta</taxon>
        <taxon>Embryophyta</taxon>
        <taxon>Tracheophyta</taxon>
        <taxon>Spermatophyta</taxon>
        <taxon>Magnoliopsida</taxon>
        <taxon>eudicotyledons</taxon>
        <taxon>Gunneridae</taxon>
        <taxon>Pentapetalae</taxon>
        <taxon>rosids</taxon>
        <taxon>fabids</taxon>
        <taxon>Fagales</taxon>
        <taxon>Fagaceae</taxon>
        <taxon>Fagus</taxon>
    </lineage>
</organism>
<sequence length="2538" mass="288661">MRGGRVGFIENRARLAQHHHARRMTVLRELWYCHVAVLSFHASSPSNPPRFPCAYPFLSDFRGQFWRSSGTQNGSCGISSESSRRPLSNDIKFARIGVRTRELWLPEVGVSELFSCTFPVKIPIKRGMLFGEPRVPRRSRSHYLSNAPGLADQLVASRKDSAREGGSCAAYFCKVPDFAGIRAWTCEIWPREQRSTGVFLVRLRAVFRSGFRLTPINSWRSESSTSCMDVSSFQCARARRSTCCESGRLCAQAWQRRWENSGNFQQSLISSACFHARGRRSSRCRISDDLVLATTLSFLVRFRPVKYGIEALDILYTLVKGWSVRFQFLVWSMVRSNLGQTWSTLVKLGRIWSKLSKLLEMYPGLHFKGFWARWTLVGLETARSNLGQTSVNPSQTWSKSNLVKPWEMCLGPSSWEYLMWRALVRQIGDLVRAVLVLRADTRENPGGCICIHNQMAEEASKLRGLEARVAALETKFNFLLQFIRRWTEREEEKKKATISKRQKEIYPALSLSKAAQTLPTPRRPAFHIPRPSRTEPRQFQPLPIPVLQLYALLIKKKMITPVNQRTRIGPQPKDYNKDLTCEYHQGEVGHTVENCRVLRHRIQDLLDQGVLKFRIEGVINTIGAEKDEEVDITSTKIPWEPLFHELKKRGLLPAPRAPKESTEAGTCQYHPGARDHNLQGCEEFKKEVAGLITKGLIRRRGEQPERDCMTIDQLRLSPYEKTNFQARMERIEEDFEKFCEKKERRVGESSHQPHHWKCPGPIQWSSVMLPKKRSCFRQLRSGRCYTPEELEKRRKEAGKAVEDPVKTKAAEEEAADFLRIIKSSEYSIVKQLSKMPSHISVLSLLLASESHRKALLKVLNEAYVPEDITGPSFENMVTSILVTNQLTFSDDELPPEGRGHTKALYISVKTNDRVVSRVLIDNGMVVRAFDGTRREVLGEIDLPVEIGPQVYDINFQVLRIDSPYNLLLGRPWLHTAGAVPSSLHQKMKLIIGNQLVTILAEEPISIYNDGEIPYIDGCAPEEASFHSFEFVTVIHRVAAVEPRLSKAGIMVAKEFVKAGFQPGQGLGYANQGRTTIVTLEGNKDRYGLGYTPTRRDRQMAYEARRQRAAAKLKGEKWPERKMVSGIKLEKVPSVVIQVPQPFPLPRQSGRCYTPEELEKRRKEAGKAVEDPVKTSEAAEEEAADFLRIIKSSEYSIVKQLSKMPFSYIKDITGPSFENMVTSILVTNQLTFSDDELPPEGRGHTKALYISVKTNDRVVSRVLYLINGINALEWRPKLTKIMSKAGINGSIVKWKALGFQSRGFSLGKTMVTASKPEAKIISKVRQSSEERNGPRGEMVIPHIRTTFPASAMFQVDEGDVDELALLFTEDLNVNAITTEGDSAAFPVHADQHEEIDLEDFLDEENLKGYRIDEETLDEDTWEDDDLPDLLPHLMVPRGLDTLEFEIFCEHGDPESHLRKYREKMALHTNNEFLMISTFHESLPEAFLDRYRHNIKTTTKLITTTVAEEEYAGPMVEGLSIHTITGEEDSTTTPPTRHCQQGEEVKTWTCVPLLQRVSSSNEITRKTSNDPHVSKIDNKTDCSLDNIDNSDEEIELPSDILEALERQDEGSKPNIEELEIVNLANEGEEPREVKIGTRCAAEQKEALIALLREFHEDLRLVLPRHARPRHRHSGPQDSAEARSASPSKQALRRNEARSHFEDQGRGGKAIEGRFPKHSNLFGLGSQYSPGAEKGRKTTNVVFSFMDGFSGYNQIKMAEEDKSKTAFVTHWGTFVYDVMPFGLKNAGATYQRAMSRTAQDHLTDLRKAVPAIEEVSAPIKPEQVCLRRHIRKVIRLHRQRPEGIEIDPAKVQAIRSMPAPRTEKEIRSFLGRINYIARFIAQLTATCEPLFKLLRKDVKIKWTEDCQKAFDKIKEYLLNPPILVPPTPGRPLILYLTVQEASMGCMLGQQDETGKKEQAIYYLSKKFTEPETRYLLVEKTCCALAWASKKLRQYMLYYTTWLFDILFVARKAIKGQAIADYLADYPSEQLELMDSEFPDEDVMTVDEDNHGRWKLYFDGAANAVGSGIGAVLVSPKGQQTPIAVKLGFDCTNNMTEYEACIVGLQAALEFGAYELEVFGDSLLIVSQTNGEWQARDPKLIPYQRYISRLVPKFKYVTFTYTPRAHNHFADALATLASLIKLVEGDDVRPLRIETRDIPAYCVCVEECMNVEAEIDDKPWYYDIKRFIQDREYPPRATENEKKYIRRMAFQFFLSGEILYKRTHDATLLRCVDAEEANRLIQGDARGTNGSPCQRTLPGPEDHESWLLLVDNGEGLHQTCPDVPQMPDVSEQQERTSPISSHYGLAVAILSLGNGCDRCDSPQRRLTGMSSYCYASSSRFQHHNSAPYRPKMNGAVEAANKNVKKILSKMTETYKDWHEHLPYALCAYRTWKKPEWAQARYEQLNFIDEKRLAALCHGQLYQRRIERAYNKKARPRTFQPGDLVLKKRNMALSDPRGKFAPSYEGPYVVKKAFSGGAIILADMDGEEFRSPINSDSVIKYHV</sequence>
<feature type="region of interest" description="Disordered" evidence="2">
    <location>
        <begin position="1663"/>
        <end position="1711"/>
    </location>
</feature>
<accession>A0A2N9FBG6</accession>
<dbReference type="CDD" id="cd09279">
    <property type="entry name" value="RNase_HI_like"/>
    <property type="match status" value="1"/>
</dbReference>
<proteinExistence type="predicted"/>
<dbReference type="FunFam" id="3.30.70.270:FF:000020">
    <property type="entry name" value="Transposon Tf2-6 polyprotein-like Protein"/>
    <property type="match status" value="1"/>
</dbReference>
<dbReference type="SUPFAM" id="SSF53098">
    <property type="entry name" value="Ribonuclease H-like"/>
    <property type="match status" value="2"/>
</dbReference>
<dbReference type="Pfam" id="PF17919">
    <property type="entry name" value="RT_RNaseH_2"/>
    <property type="match status" value="1"/>
</dbReference>
<dbReference type="EMBL" id="OIVN01000692">
    <property type="protein sequence ID" value="SPC84189.1"/>
    <property type="molecule type" value="Genomic_DNA"/>
</dbReference>
<feature type="compositionally biased region" description="Basic and acidic residues" evidence="2">
    <location>
        <begin position="1690"/>
        <end position="1711"/>
    </location>
</feature>
<feature type="region of interest" description="Disordered" evidence="2">
    <location>
        <begin position="517"/>
        <end position="537"/>
    </location>
</feature>
<dbReference type="Gene3D" id="2.40.70.10">
    <property type="entry name" value="Acid Proteases"/>
    <property type="match status" value="1"/>
</dbReference>
<dbReference type="SUPFAM" id="SSF56672">
    <property type="entry name" value="DNA/RNA polymerases"/>
    <property type="match status" value="1"/>
</dbReference>
<dbReference type="Pfam" id="PF01585">
    <property type="entry name" value="G-patch"/>
    <property type="match status" value="1"/>
</dbReference>
<dbReference type="PANTHER" id="PTHR48475:SF1">
    <property type="entry name" value="RNASE H TYPE-1 DOMAIN-CONTAINING PROTEIN"/>
    <property type="match status" value="1"/>
</dbReference>
<gene>
    <name evidence="5" type="ORF">FSB_LOCUS12071</name>
</gene>
<evidence type="ECO:0000259" key="4">
    <source>
        <dbReference type="PROSITE" id="PS50879"/>
    </source>
</evidence>
<evidence type="ECO:0000259" key="3">
    <source>
        <dbReference type="PROSITE" id="PS50174"/>
    </source>
</evidence>
<dbReference type="InterPro" id="IPR021109">
    <property type="entry name" value="Peptidase_aspartic_dom_sf"/>
</dbReference>
<dbReference type="PROSITE" id="PS50879">
    <property type="entry name" value="RNASE_H_1"/>
    <property type="match status" value="1"/>
</dbReference>
<dbReference type="InterPro" id="IPR041577">
    <property type="entry name" value="RT_RNaseH_2"/>
</dbReference>
<feature type="domain" description="G-patch" evidence="3">
    <location>
        <begin position="1047"/>
        <end position="1093"/>
    </location>
</feature>
<dbReference type="Pfam" id="PF13456">
    <property type="entry name" value="RVT_3"/>
    <property type="match status" value="1"/>
</dbReference>
<dbReference type="InterPro" id="IPR036397">
    <property type="entry name" value="RNaseH_sf"/>
</dbReference>
<dbReference type="PROSITE" id="PS50174">
    <property type="entry name" value="G_PATCH"/>
    <property type="match status" value="1"/>
</dbReference>
<dbReference type="GO" id="GO:0004523">
    <property type="term" value="F:RNA-DNA hybrid ribonuclease activity"/>
    <property type="evidence" value="ECO:0007669"/>
    <property type="project" value="InterPro"/>
</dbReference>
<name>A0A2N9FBG6_FAGSY</name>